<evidence type="ECO:0000313" key="6">
    <source>
        <dbReference type="EMBL" id="SCU81019.1"/>
    </source>
</evidence>
<dbReference type="OrthoDB" id="2155246at2759"/>
<organism evidence="6 7">
    <name type="scientific">Lachancea nothofagi CBS 11611</name>
    <dbReference type="NCBI Taxonomy" id="1266666"/>
    <lineage>
        <taxon>Eukaryota</taxon>
        <taxon>Fungi</taxon>
        <taxon>Dikarya</taxon>
        <taxon>Ascomycota</taxon>
        <taxon>Saccharomycotina</taxon>
        <taxon>Saccharomycetes</taxon>
        <taxon>Saccharomycetales</taxon>
        <taxon>Saccharomycetaceae</taxon>
        <taxon>Lachancea</taxon>
    </lineage>
</organism>
<evidence type="ECO:0000256" key="1">
    <source>
        <dbReference type="ARBA" id="ARBA00006575"/>
    </source>
</evidence>
<evidence type="ECO:0000256" key="3">
    <source>
        <dbReference type="ARBA" id="ARBA00019744"/>
    </source>
</evidence>
<dbReference type="Proteomes" id="UP000189911">
    <property type="component" value="Chromosome B"/>
</dbReference>
<dbReference type="EC" id="3.1.3.84" evidence="2"/>
<dbReference type="SUPFAM" id="SSF52949">
    <property type="entry name" value="Macro domain-like"/>
    <property type="match status" value="1"/>
</dbReference>
<proteinExistence type="inferred from homology"/>
<feature type="domain" description="Macro" evidence="5">
    <location>
        <begin position="1"/>
        <end position="183"/>
    </location>
</feature>
<accession>A0A1G4IVI2</accession>
<keyword evidence="7" id="KW-1185">Reference proteome</keyword>
<evidence type="ECO:0000256" key="2">
    <source>
        <dbReference type="ARBA" id="ARBA00012983"/>
    </source>
</evidence>
<comment type="similarity">
    <text evidence="1">Belongs to the POA1 family.</text>
</comment>
<dbReference type="SMART" id="SM00506">
    <property type="entry name" value="A1pp"/>
    <property type="match status" value="1"/>
</dbReference>
<dbReference type="Gene3D" id="3.40.220.10">
    <property type="entry name" value="Leucine Aminopeptidase, subunit E, domain 1"/>
    <property type="match status" value="1"/>
</dbReference>
<name>A0A1G4IVI2_9SACH</name>
<dbReference type="PROSITE" id="PS51154">
    <property type="entry name" value="MACRO"/>
    <property type="match status" value="1"/>
</dbReference>
<evidence type="ECO:0000313" key="7">
    <source>
        <dbReference type="Proteomes" id="UP000189911"/>
    </source>
</evidence>
<dbReference type="InterPro" id="IPR002589">
    <property type="entry name" value="Macro_dom"/>
</dbReference>
<dbReference type="EMBL" id="LT598450">
    <property type="protein sequence ID" value="SCU81019.1"/>
    <property type="molecule type" value="Genomic_DNA"/>
</dbReference>
<reference evidence="7" key="1">
    <citation type="submission" date="2016-03" db="EMBL/GenBank/DDBJ databases">
        <authorList>
            <person name="Devillers Hugo."/>
        </authorList>
    </citation>
    <scope>NUCLEOTIDE SEQUENCE [LARGE SCALE GENOMIC DNA]</scope>
</reference>
<comment type="catalytic activity">
    <reaction evidence="4">
        <text>ADP-alpha-D-ribose 1''-phosphate + H2O = ADP-D-ribose + phosphate</text>
        <dbReference type="Rhea" id="RHEA:25029"/>
        <dbReference type="ChEBI" id="CHEBI:15377"/>
        <dbReference type="ChEBI" id="CHEBI:43474"/>
        <dbReference type="ChEBI" id="CHEBI:57967"/>
        <dbReference type="ChEBI" id="CHEBI:58753"/>
        <dbReference type="EC" id="3.1.3.84"/>
    </reaction>
</comment>
<dbReference type="PANTHER" id="PTHR12521">
    <property type="entry name" value="PROTEIN C6ORF130"/>
    <property type="match status" value="1"/>
</dbReference>
<dbReference type="CDD" id="cd02901">
    <property type="entry name" value="Macro_Poa1p-like"/>
    <property type="match status" value="1"/>
</dbReference>
<gene>
    <name evidence="6" type="ORF">LANO_0B01772G</name>
</gene>
<dbReference type="GO" id="GO:0140291">
    <property type="term" value="P:peptidyl-glutamate ADP-deribosylation"/>
    <property type="evidence" value="ECO:0007669"/>
    <property type="project" value="TreeGrafter"/>
</dbReference>
<sequence length="183" mass="20257">MVAGNVKYVRGNCLAASISHQRILIHSCNCNGSWGGGIAYQLGVKYPQAESDYIEICERYGSRLLGKFVLLPSYTDSTLLIGCLFTASFGGPNQGSSESILNYTRRALEDMRVKLATEEKPSDEIDVFSGEYINKFKNKLRSAVSDYSLEMPQINSGIFGVPWPKTETLLKDQSTLSFSVYVI</sequence>
<dbReference type="InterPro" id="IPR050892">
    <property type="entry name" value="ADP-ribose_metab_enzymes"/>
</dbReference>
<dbReference type="PANTHER" id="PTHR12521:SF0">
    <property type="entry name" value="ADP-RIBOSE GLYCOHYDROLASE OARD1"/>
    <property type="match status" value="1"/>
</dbReference>
<protein>
    <recommendedName>
        <fullName evidence="3">ADP-ribose 1''-phosphate phosphatase</fullName>
        <ecNumber evidence="2">3.1.3.84</ecNumber>
    </recommendedName>
</protein>
<dbReference type="InterPro" id="IPR043472">
    <property type="entry name" value="Macro_dom-like"/>
</dbReference>
<dbReference type="AlphaFoldDB" id="A0A1G4IVI2"/>
<evidence type="ECO:0000259" key="5">
    <source>
        <dbReference type="PROSITE" id="PS51154"/>
    </source>
</evidence>
<dbReference type="Pfam" id="PF01661">
    <property type="entry name" value="Macro"/>
    <property type="match status" value="1"/>
</dbReference>
<evidence type="ECO:0000256" key="4">
    <source>
        <dbReference type="ARBA" id="ARBA00034427"/>
    </source>
</evidence>